<evidence type="ECO:0000313" key="3">
    <source>
        <dbReference type="Proteomes" id="UP000479000"/>
    </source>
</evidence>
<dbReference type="Proteomes" id="UP000479000">
    <property type="component" value="Unassembled WGS sequence"/>
</dbReference>
<evidence type="ECO:0000313" key="2">
    <source>
        <dbReference type="EMBL" id="CAB0005764.1"/>
    </source>
</evidence>
<sequence>MADNIRNIWEQLRSISGRIFLGRRGVGGGKGGGERVVGGGVRGGGGEGVGRGGGGIRGVGGGEFIRFKHKEGIQPMPCALTNCRFLSTSSQRFYFILMARTGSLNQNCHFSENHPNGSTERVMPPPNYYRDAIQASSNSWGAQYAFDGAGPVTVALPVAVPIQAQLDWSNPCTRSFWIPFGHFGASFRCMAPVPPTLKGTVHNVQLVPCLCPVSKDVDTSYYSQIQQQQPQQSSQPTGYVNVVQAQQNSPQTN</sequence>
<reference evidence="2 3" key="1">
    <citation type="submission" date="2020-02" db="EMBL/GenBank/DDBJ databases">
        <authorList>
            <person name="Ferguson B K."/>
        </authorList>
    </citation>
    <scope>NUCLEOTIDE SEQUENCE [LARGE SCALE GENOMIC DNA]</scope>
</reference>
<protein>
    <submittedName>
        <fullName evidence="2">Uncharacterized protein</fullName>
    </submittedName>
</protein>
<accession>A0A6H5GNW9</accession>
<name>A0A6H5GNW9_9HEMI</name>
<evidence type="ECO:0000256" key="1">
    <source>
        <dbReference type="SAM" id="MobiDB-lite"/>
    </source>
</evidence>
<dbReference type="EMBL" id="CADCXU010016603">
    <property type="protein sequence ID" value="CAB0005764.1"/>
    <property type="molecule type" value="Genomic_DNA"/>
</dbReference>
<organism evidence="2 3">
    <name type="scientific">Nesidiocoris tenuis</name>
    <dbReference type="NCBI Taxonomy" id="355587"/>
    <lineage>
        <taxon>Eukaryota</taxon>
        <taxon>Metazoa</taxon>
        <taxon>Ecdysozoa</taxon>
        <taxon>Arthropoda</taxon>
        <taxon>Hexapoda</taxon>
        <taxon>Insecta</taxon>
        <taxon>Pterygota</taxon>
        <taxon>Neoptera</taxon>
        <taxon>Paraneoptera</taxon>
        <taxon>Hemiptera</taxon>
        <taxon>Heteroptera</taxon>
        <taxon>Panheteroptera</taxon>
        <taxon>Cimicomorpha</taxon>
        <taxon>Miridae</taxon>
        <taxon>Dicyphina</taxon>
        <taxon>Nesidiocoris</taxon>
    </lineage>
</organism>
<proteinExistence type="predicted"/>
<gene>
    <name evidence="2" type="ORF">NTEN_LOCUS11241</name>
</gene>
<dbReference type="AlphaFoldDB" id="A0A6H5GNW9"/>
<dbReference type="OrthoDB" id="6630880at2759"/>
<keyword evidence="3" id="KW-1185">Reference proteome</keyword>
<feature type="region of interest" description="Disordered" evidence="1">
    <location>
        <begin position="31"/>
        <end position="53"/>
    </location>
</feature>